<accession>A0A1H2I7H0</accession>
<dbReference type="Proteomes" id="UP000182977">
    <property type="component" value="Chromosome I"/>
</dbReference>
<evidence type="ECO:0000313" key="5">
    <source>
        <dbReference type="Proteomes" id="UP000182977"/>
    </source>
</evidence>
<gene>
    <name evidence="4" type="ORF">SAMN04488563_1492</name>
</gene>
<dbReference type="Gene3D" id="3.40.50.720">
    <property type="entry name" value="NAD(P)-binding Rossmann-like Domain"/>
    <property type="match status" value="1"/>
</dbReference>
<dbReference type="InterPro" id="IPR002347">
    <property type="entry name" value="SDR_fam"/>
</dbReference>
<proteinExistence type="inferred from homology"/>
<sequence length="254" mass="27076">MATALVTGPTAGIGLAFVRALAARGHDVVLVSRDEARLEAVAAELRGAYGVGAEVLPADLAADTEAVEKRLRAVERPVDLLVNNAGFALRSRFLTNDVADEEYLLDVLVRAVLRLTHAALPGMVERGRGAVVNVSSVAGWVPRSTYSAAKAWVTAFSVGLTPQLRGTGVQVMALAPGFVRTEFHDRAQQDMSSLPSWMWLDADAVVTAGLKDLRQGKVVSVPGTMYKAAAAVLPRLPRRLVLGLGQRHPAGRRR</sequence>
<keyword evidence="2" id="KW-0560">Oxidoreductase</keyword>
<dbReference type="PRINTS" id="PR00080">
    <property type="entry name" value="SDRFAMILY"/>
</dbReference>
<evidence type="ECO:0000256" key="3">
    <source>
        <dbReference type="RuleBase" id="RU000363"/>
    </source>
</evidence>
<dbReference type="PRINTS" id="PR00081">
    <property type="entry name" value="GDHRDH"/>
</dbReference>
<dbReference type="OrthoDB" id="9810734at2"/>
<evidence type="ECO:0008006" key="6">
    <source>
        <dbReference type="Google" id="ProtNLM"/>
    </source>
</evidence>
<evidence type="ECO:0000313" key="4">
    <source>
        <dbReference type="EMBL" id="SDU40004.1"/>
    </source>
</evidence>
<evidence type="ECO:0000256" key="2">
    <source>
        <dbReference type="ARBA" id="ARBA00023002"/>
    </source>
</evidence>
<evidence type="ECO:0000256" key="1">
    <source>
        <dbReference type="ARBA" id="ARBA00006484"/>
    </source>
</evidence>
<dbReference type="InterPro" id="IPR036291">
    <property type="entry name" value="NAD(P)-bd_dom_sf"/>
</dbReference>
<dbReference type="SUPFAM" id="SSF51735">
    <property type="entry name" value="NAD(P)-binding Rossmann-fold domains"/>
    <property type="match status" value="1"/>
</dbReference>
<dbReference type="STRING" id="419479.SAMN04488563_1492"/>
<dbReference type="PANTHER" id="PTHR43086">
    <property type="entry name" value="VERY-LONG-CHAIN 3-OXOOACYL-COA REDUCTASE"/>
    <property type="match status" value="1"/>
</dbReference>
<reference evidence="5" key="1">
    <citation type="submission" date="2016-10" db="EMBL/GenBank/DDBJ databases">
        <authorList>
            <person name="Varghese N."/>
            <person name="Submissions S."/>
        </authorList>
    </citation>
    <scope>NUCLEOTIDE SEQUENCE [LARGE SCALE GENOMIC DNA]</scope>
    <source>
        <strain evidence="5">DSM 45079</strain>
    </source>
</reference>
<comment type="similarity">
    <text evidence="1 3">Belongs to the short-chain dehydrogenases/reductases (SDR) family.</text>
</comment>
<dbReference type="RefSeq" id="WP_046767856.1">
    <property type="nucleotide sequence ID" value="NZ_KQ061223.1"/>
</dbReference>
<organism evidence="4 5">
    <name type="scientific">Jiangella alkaliphila</name>
    <dbReference type="NCBI Taxonomy" id="419479"/>
    <lineage>
        <taxon>Bacteria</taxon>
        <taxon>Bacillati</taxon>
        <taxon>Actinomycetota</taxon>
        <taxon>Actinomycetes</taxon>
        <taxon>Jiangellales</taxon>
        <taxon>Jiangellaceae</taxon>
        <taxon>Jiangella</taxon>
    </lineage>
</organism>
<keyword evidence="5" id="KW-1185">Reference proteome</keyword>
<name>A0A1H2I7H0_9ACTN</name>
<dbReference type="PANTHER" id="PTHR43086:SF3">
    <property type="entry name" value="NADP-DEPENDENT 3-HYDROXY ACID DEHYDROGENASE YDFG"/>
    <property type="match status" value="1"/>
</dbReference>
<dbReference type="PIRSF" id="PIRSF000126">
    <property type="entry name" value="11-beta-HSD1"/>
    <property type="match status" value="1"/>
</dbReference>
<dbReference type="AlphaFoldDB" id="A0A1H2I7H0"/>
<protein>
    <recommendedName>
        <fullName evidence="6">Short-chain dehydrogenase</fullName>
    </recommendedName>
</protein>
<dbReference type="GO" id="GO:0016491">
    <property type="term" value="F:oxidoreductase activity"/>
    <property type="evidence" value="ECO:0007669"/>
    <property type="project" value="UniProtKB-KW"/>
</dbReference>
<dbReference type="EMBL" id="LT629791">
    <property type="protein sequence ID" value="SDU40004.1"/>
    <property type="molecule type" value="Genomic_DNA"/>
</dbReference>
<dbReference type="Pfam" id="PF00106">
    <property type="entry name" value="adh_short"/>
    <property type="match status" value="1"/>
</dbReference>